<evidence type="ECO:0000313" key="6">
    <source>
        <dbReference type="Proteomes" id="UP000729357"/>
    </source>
</evidence>
<keyword evidence="1" id="KW-0677">Repeat</keyword>
<dbReference type="InterPro" id="IPR056884">
    <property type="entry name" value="NPHP3-like_N"/>
</dbReference>
<feature type="repeat" description="ANK" evidence="3">
    <location>
        <begin position="736"/>
        <end position="768"/>
    </location>
</feature>
<dbReference type="Gene3D" id="3.40.50.300">
    <property type="entry name" value="P-loop containing nucleotide triphosphate hydrolases"/>
    <property type="match status" value="1"/>
</dbReference>
<dbReference type="EMBL" id="JAHFXS010000838">
    <property type="protein sequence ID" value="KAG9981526.1"/>
    <property type="molecule type" value="Genomic_DNA"/>
</dbReference>
<feature type="repeat" description="ANK" evidence="3">
    <location>
        <begin position="703"/>
        <end position="735"/>
    </location>
</feature>
<dbReference type="PROSITE" id="PS50088">
    <property type="entry name" value="ANK_REPEAT"/>
    <property type="match status" value="8"/>
</dbReference>
<feature type="repeat" description="ANK" evidence="3">
    <location>
        <begin position="802"/>
        <end position="834"/>
    </location>
</feature>
<keyword evidence="2 3" id="KW-0040">ANK repeat</keyword>
<dbReference type="PRINTS" id="PR01983">
    <property type="entry name" value="NOTCH"/>
</dbReference>
<evidence type="ECO:0000313" key="5">
    <source>
        <dbReference type="EMBL" id="KAG9981526.1"/>
    </source>
</evidence>
<keyword evidence="6" id="KW-1185">Reference proteome</keyword>
<dbReference type="Proteomes" id="UP000729357">
    <property type="component" value="Unassembled WGS sequence"/>
</dbReference>
<name>A0A9P8FRF8_AURME</name>
<organism evidence="5 6">
    <name type="scientific">Aureobasidium melanogenum</name>
    <name type="common">Aureobasidium pullulans var. melanogenum</name>
    <dbReference type="NCBI Taxonomy" id="46634"/>
    <lineage>
        <taxon>Eukaryota</taxon>
        <taxon>Fungi</taxon>
        <taxon>Dikarya</taxon>
        <taxon>Ascomycota</taxon>
        <taxon>Pezizomycotina</taxon>
        <taxon>Dothideomycetes</taxon>
        <taxon>Dothideomycetidae</taxon>
        <taxon>Dothideales</taxon>
        <taxon>Saccotheciaceae</taxon>
        <taxon>Aureobasidium</taxon>
    </lineage>
</organism>
<evidence type="ECO:0000256" key="3">
    <source>
        <dbReference type="PROSITE-ProRule" id="PRU00023"/>
    </source>
</evidence>
<dbReference type="InterPro" id="IPR036770">
    <property type="entry name" value="Ankyrin_rpt-contain_sf"/>
</dbReference>
<protein>
    <recommendedName>
        <fullName evidence="4">Nephrocystin 3-like N-terminal domain-containing protein</fullName>
    </recommendedName>
</protein>
<feature type="repeat" description="ANK" evidence="3">
    <location>
        <begin position="627"/>
        <end position="659"/>
    </location>
</feature>
<feature type="repeat" description="ANK" evidence="3">
    <location>
        <begin position="769"/>
        <end position="801"/>
    </location>
</feature>
<dbReference type="SUPFAM" id="SSF48403">
    <property type="entry name" value="Ankyrin repeat"/>
    <property type="match status" value="1"/>
</dbReference>
<feature type="repeat" description="ANK" evidence="3">
    <location>
        <begin position="900"/>
        <end position="932"/>
    </location>
</feature>
<accession>A0A9P8FRF8</accession>
<dbReference type="InterPro" id="IPR002110">
    <property type="entry name" value="Ankyrin_rpt"/>
</dbReference>
<feature type="non-terminal residue" evidence="5">
    <location>
        <position position="1047"/>
    </location>
</feature>
<feature type="repeat" description="ANK" evidence="3">
    <location>
        <begin position="670"/>
        <end position="702"/>
    </location>
</feature>
<dbReference type="InterPro" id="IPR050889">
    <property type="entry name" value="Dendritic_Spine_Reg/Scaffold"/>
</dbReference>
<dbReference type="PANTHER" id="PTHR24166:SF48">
    <property type="entry name" value="PROTEIN VAPYRIN"/>
    <property type="match status" value="1"/>
</dbReference>
<comment type="caution">
    <text evidence="5">The sequence shown here is derived from an EMBL/GenBank/DDBJ whole genome shotgun (WGS) entry which is preliminary data.</text>
</comment>
<reference evidence="5" key="1">
    <citation type="journal article" date="2021" name="J Fungi (Basel)">
        <title>Virulence traits and population genomics of the black yeast Aureobasidium melanogenum.</title>
        <authorList>
            <person name="Cernosa A."/>
            <person name="Sun X."/>
            <person name="Gostincar C."/>
            <person name="Fang C."/>
            <person name="Gunde-Cimerman N."/>
            <person name="Song Z."/>
        </authorList>
    </citation>
    <scope>NUCLEOTIDE SEQUENCE</scope>
    <source>
        <strain evidence="5">EXF-9298</strain>
    </source>
</reference>
<dbReference type="Gene3D" id="1.25.40.20">
    <property type="entry name" value="Ankyrin repeat-containing domain"/>
    <property type="match status" value="4"/>
</dbReference>
<dbReference type="SUPFAM" id="SSF52540">
    <property type="entry name" value="P-loop containing nucleoside triphosphate hydrolases"/>
    <property type="match status" value="1"/>
</dbReference>
<gene>
    <name evidence="5" type="ORF">KCU98_g7408</name>
</gene>
<sequence length="1047" mass="116106">MSFGFGVGDFLAVAEMSKKIWDRFEKSPSYVQDAQQEQRLTYDEQDMARARSRIRDALSRLESGLRSLDSQLLRQIKSGVERTEASVKRTEAGVEQLHKREITRDQSVERQRILTWICPSEVDYTDQQNALKSRRRRGIGEWFLDTQKFKSWLHGDRTTLLCSGMPGVGKTMITSFVVGNVLERYNNDNQIGVAYIYCQFSRHKEQTPEYLMSSILRQLLERPNTIPNKIRSLYMSNAGKHSLAPDEVSDLLYTVLSSFKKSILVVDALDELRSSARNGLMSQILTIQQKSNVNVYVTSRYTEDIAQEIPNAAKVNIRAREDDLRCSLAIILERGSLLRKRPDLQKQALSKILRVADGIFLLAVLYAEHLAEFEIIGDLVDALESLKPVSDPYGDLYTSAMQRLQAGKSGNTSLGLTTICWLFLAKRPLRLIELLHALAIAGNNPQVGKNIPAISHVLNACAGLIIVDETNDTVGLFHKTFDEFLSKNHASFFPYGNETIGRTCITYLSSDAFANGPCPEIDPASLWSKSQAEDRTLLYKKRLIQFPLYAYASNHWHDHIRGNYLETAHEVTTFLADANRLSASCQTLKSLAPRTTGAHFAVIHSLNHSLKRFLKLHRPQLNVKDNFGRSPLSYAAELGNLMAASLLIKAGADPRIEDNEPAHWVDWSINAYNPLSYAAVKGHLRMTELLLKAGAYVNHQDCRGRSALLCAAKGGSGDVVKLLLQHGSEPDSRDSEDRTPLFYAAAAGSAEASSLLLNRGANINCADSRGVTPLLLAARAGSEQVIALLVAKGAKVNPRCADHDTPLSRAVEAKSIDSIQLLLRAGAEVDVYTSPLDPLSQACKTGPKEIVRLLLSAGGDVKHMNCRHVPPLAYAARNGWADIVQLFLEKGAAADTIDTNSRSVLSYAVESGSTACVELLLKNGAQINRPNPKISFCEQLYYALGMVAYNTGDRRPANELMLNLLLSRGANPNKLVDNPRSALNNCPLFYALKYLPASEKRTRRIIELLVEHKVEVDQRDEEGRSVLTCAKHHGADVQNLLRQHGAV</sequence>
<proteinExistence type="predicted"/>
<dbReference type="SMART" id="SM00248">
    <property type="entry name" value="ANK"/>
    <property type="match status" value="11"/>
</dbReference>
<dbReference type="PANTHER" id="PTHR24166">
    <property type="entry name" value="ROLLING PEBBLES, ISOFORM B"/>
    <property type="match status" value="1"/>
</dbReference>
<feature type="domain" description="Nephrocystin 3-like N-terminal" evidence="4">
    <location>
        <begin position="138"/>
        <end position="300"/>
    </location>
</feature>
<evidence type="ECO:0000256" key="1">
    <source>
        <dbReference type="ARBA" id="ARBA00022737"/>
    </source>
</evidence>
<dbReference type="AlphaFoldDB" id="A0A9P8FRF8"/>
<dbReference type="Pfam" id="PF12796">
    <property type="entry name" value="Ank_2"/>
    <property type="match status" value="2"/>
</dbReference>
<dbReference type="InterPro" id="IPR027417">
    <property type="entry name" value="P-loop_NTPase"/>
</dbReference>
<reference evidence="5" key="2">
    <citation type="submission" date="2021-08" db="EMBL/GenBank/DDBJ databases">
        <authorList>
            <person name="Gostincar C."/>
            <person name="Sun X."/>
            <person name="Song Z."/>
            <person name="Gunde-Cimerman N."/>
        </authorList>
    </citation>
    <scope>NUCLEOTIDE SEQUENCE</scope>
    <source>
        <strain evidence="5">EXF-9298</strain>
    </source>
</reference>
<evidence type="ECO:0000256" key="2">
    <source>
        <dbReference type="ARBA" id="ARBA00023043"/>
    </source>
</evidence>
<dbReference type="PROSITE" id="PS50297">
    <property type="entry name" value="ANK_REP_REGION"/>
    <property type="match status" value="7"/>
</dbReference>
<evidence type="ECO:0000259" key="4">
    <source>
        <dbReference type="Pfam" id="PF24883"/>
    </source>
</evidence>
<dbReference type="Pfam" id="PF24883">
    <property type="entry name" value="NPHP3_N"/>
    <property type="match status" value="1"/>
</dbReference>
<feature type="repeat" description="ANK" evidence="3">
    <location>
        <begin position="867"/>
        <end position="899"/>
    </location>
</feature>
<dbReference type="Pfam" id="PF00023">
    <property type="entry name" value="Ank"/>
    <property type="match status" value="2"/>
</dbReference>